<organism evidence="2 3">
    <name type="scientific">Streptomyces maoxianensis</name>
    <dbReference type="NCBI Taxonomy" id="1459942"/>
    <lineage>
        <taxon>Bacteria</taxon>
        <taxon>Bacillati</taxon>
        <taxon>Actinomycetota</taxon>
        <taxon>Actinomycetes</taxon>
        <taxon>Kitasatosporales</taxon>
        <taxon>Streptomycetaceae</taxon>
        <taxon>Streptomyces</taxon>
    </lineage>
</organism>
<feature type="transmembrane region" description="Helical" evidence="1">
    <location>
        <begin position="126"/>
        <end position="143"/>
    </location>
</feature>
<gene>
    <name evidence="2" type="ORF">ACFO9E_13850</name>
</gene>
<dbReference type="Proteomes" id="UP001595993">
    <property type="component" value="Unassembled WGS sequence"/>
</dbReference>
<name>A0ABV9G5T9_9ACTN</name>
<sequence length="195" mass="20675">MSWWIRVRATPAIFGSLILVSCVAVVIPSSSVPLPSIAGALGTGLPLRYLAPILPTLIVLYGQSRADHAVEKVAVRSVPVMDAILVVTVVVVALVFAPVVPDGIAVGRNVAGYLGLGLTIRWLTNYRVAAAVSTFVPFFIASLGMQGHRPVWWAWSLHEGGDLFSAGCALGLLCMGTALLFRAPLLRSSEQNEES</sequence>
<protein>
    <submittedName>
        <fullName evidence="2">Uncharacterized protein</fullName>
    </submittedName>
</protein>
<evidence type="ECO:0000313" key="3">
    <source>
        <dbReference type="Proteomes" id="UP001595993"/>
    </source>
</evidence>
<reference evidence="3" key="1">
    <citation type="journal article" date="2019" name="Int. J. Syst. Evol. Microbiol.">
        <title>The Global Catalogue of Microorganisms (GCM) 10K type strain sequencing project: providing services to taxonomists for standard genome sequencing and annotation.</title>
        <authorList>
            <consortium name="The Broad Institute Genomics Platform"/>
            <consortium name="The Broad Institute Genome Sequencing Center for Infectious Disease"/>
            <person name="Wu L."/>
            <person name="Ma J."/>
        </authorList>
    </citation>
    <scope>NUCLEOTIDE SEQUENCE [LARGE SCALE GENOMIC DNA]</scope>
    <source>
        <strain evidence="3">CGMCC 4.7139</strain>
    </source>
</reference>
<feature type="transmembrane region" description="Helical" evidence="1">
    <location>
        <begin position="12"/>
        <end position="31"/>
    </location>
</feature>
<feature type="transmembrane region" description="Helical" evidence="1">
    <location>
        <begin position="163"/>
        <end position="181"/>
    </location>
</feature>
<proteinExistence type="predicted"/>
<keyword evidence="1" id="KW-1133">Transmembrane helix</keyword>
<keyword evidence="1" id="KW-0472">Membrane</keyword>
<dbReference type="PROSITE" id="PS51257">
    <property type="entry name" value="PROKAR_LIPOPROTEIN"/>
    <property type="match status" value="1"/>
</dbReference>
<dbReference type="RefSeq" id="WP_381194988.1">
    <property type="nucleotide sequence ID" value="NZ_JBHSFE010000011.1"/>
</dbReference>
<evidence type="ECO:0000313" key="2">
    <source>
        <dbReference type="EMBL" id="MFC4608893.1"/>
    </source>
</evidence>
<dbReference type="EMBL" id="JBHSFE010000011">
    <property type="protein sequence ID" value="MFC4608893.1"/>
    <property type="molecule type" value="Genomic_DNA"/>
</dbReference>
<accession>A0ABV9G5T9</accession>
<keyword evidence="3" id="KW-1185">Reference proteome</keyword>
<feature type="transmembrane region" description="Helical" evidence="1">
    <location>
        <begin position="73"/>
        <end position="97"/>
    </location>
</feature>
<keyword evidence="1" id="KW-0812">Transmembrane</keyword>
<evidence type="ECO:0000256" key="1">
    <source>
        <dbReference type="SAM" id="Phobius"/>
    </source>
</evidence>
<comment type="caution">
    <text evidence="2">The sequence shown here is derived from an EMBL/GenBank/DDBJ whole genome shotgun (WGS) entry which is preliminary data.</text>
</comment>